<comment type="caution">
    <text evidence="1">The sequence shown here is derived from an EMBL/GenBank/DDBJ whole genome shotgun (WGS) entry which is preliminary data.</text>
</comment>
<protein>
    <submittedName>
        <fullName evidence="1">WGS project CBMI000000000 data, contig CS3069_c002807</fullName>
    </submittedName>
</protein>
<dbReference type="EMBL" id="CBMI010002805">
    <property type="protein sequence ID" value="CEG05063.1"/>
    <property type="molecule type" value="Genomic_DNA"/>
</dbReference>
<dbReference type="AlphaFoldDB" id="A0A090MD32"/>
<sequence length="65" mass="7063">MTDEVKVAIAYSTAGLAVSCVASSFVDEEERPDTITDTFNEPTERSMIKQYPAMTITANKLMGDA</sequence>
<reference evidence="1" key="1">
    <citation type="submission" date="2013-05" db="EMBL/GenBank/DDBJ databases">
        <title>Draft genome sequences of six wheat associated Fusarium spp. isolates.</title>
        <authorList>
            <person name="Moolhuijzen P.M."/>
            <person name="Manners J.M."/>
            <person name="Wilcox S."/>
            <person name="Bellgard M.I."/>
            <person name="Gardiner D.M."/>
        </authorList>
    </citation>
    <scope>NUCLEOTIDE SEQUENCE</scope>
    <source>
        <strain evidence="1">CS3069</strain>
    </source>
</reference>
<organism evidence="1">
    <name type="scientific">Fusarium clavum</name>
    <dbReference type="NCBI Taxonomy" id="2594811"/>
    <lineage>
        <taxon>Eukaryota</taxon>
        <taxon>Fungi</taxon>
        <taxon>Dikarya</taxon>
        <taxon>Ascomycota</taxon>
        <taxon>Pezizomycotina</taxon>
        <taxon>Sordariomycetes</taxon>
        <taxon>Hypocreomycetidae</taxon>
        <taxon>Hypocreales</taxon>
        <taxon>Nectriaceae</taxon>
        <taxon>Fusarium</taxon>
        <taxon>Fusarium incarnatum-equiseti species complex</taxon>
    </lineage>
</organism>
<accession>A0A090MD32</accession>
<gene>
    <name evidence="1" type="ORF">BN850_0091680</name>
</gene>
<name>A0A090MD32_9HYPO</name>
<dbReference type="PROSITE" id="PS51257">
    <property type="entry name" value="PROKAR_LIPOPROTEIN"/>
    <property type="match status" value="1"/>
</dbReference>
<proteinExistence type="predicted"/>
<evidence type="ECO:0000313" key="1">
    <source>
        <dbReference type="EMBL" id="CEG05063.1"/>
    </source>
</evidence>